<protein>
    <recommendedName>
        <fullName evidence="5">Putrescine-binding periplasmic protein</fullName>
    </recommendedName>
</protein>
<evidence type="ECO:0000256" key="6">
    <source>
        <dbReference type="SAM" id="SignalP"/>
    </source>
</evidence>
<gene>
    <name evidence="7" type="primary">potF</name>
    <name evidence="7" type="ORF">GCM10007876_00220</name>
</gene>
<evidence type="ECO:0000256" key="2">
    <source>
        <dbReference type="ARBA" id="ARBA00022448"/>
    </source>
</evidence>
<organism evidence="7 8">
    <name type="scientific">Litoribrevibacter albus</name>
    <dbReference type="NCBI Taxonomy" id="1473156"/>
    <lineage>
        <taxon>Bacteria</taxon>
        <taxon>Pseudomonadati</taxon>
        <taxon>Pseudomonadota</taxon>
        <taxon>Gammaproteobacteria</taxon>
        <taxon>Oceanospirillales</taxon>
        <taxon>Oceanospirillaceae</taxon>
        <taxon>Litoribrevibacter</taxon>
    </lineage>
</organism>
<dbReference type="EMBL" id="BSNM01000001">
    <property type="protein sequence ID" value="GLQ29544.1"/>
    <property type="molecule type" value="Genomic_DNA"/>
</dbReference>
<comment type="subcellular location">
    <subcellularLocation>
        <location evidence="1 5">Periplasm</location>
    </subcellularLocation>
</comment>
<dbReference type="GO" id="GO:0042597">
    <property type="term" value="C:periplasmic space"/>
    <property type="evidence" value="ECO:0007669"/>
    <property type="project" value="UniProtKB-SubCell"/>
</dbReference>
<evidence type="ECO:0000256" key="4">
    <source>
        <dbReference type="ARBA" id="ARBA00022764"/>
    </source>
</evidence>
<keyword evidence="8" id="KW-1185">Reference proteome</keyword>
<dbReference type="InterPro" id="IPR001188">
    <property type="entry name" value="Sperm_putr-bd"/>
</dbReference>
<name>A0AA37S6Z8_9GAMM</name>
<evidence type="ECO:0000313" key="7">
    <source>
        <dbReference type="EMBL" id="GLQ29544.1"/>
    </source>
</evidence>
<dbReference type="Gene3D" id="3.40.190.10">
    <property type="entry name" value="Periplasmic binding protein-like II"/>
    <property type="match status" value="2"/>
</dbReference>
<dbReference type="Pfam" id="PF13416">
    <property type="entry name" value="SBP_bac_8"/>
    <property type="match status" value="1"/>
</dbReference>
<keyword evidence="2 5" id="KW-0813">Transport</keyword>
<comment type="similarity">
    <text evidence="5">Belongs to the bacterial solute-binding protein PotD/PotF family.</text>
</comment>
<reference evidence="7" key="2">
    <citation type="submission" date="2023-01" db="EMBL/GenBank/DDBJ databases">
        <title>Draft genome sequence of Litoribrevibacter albus strain NBRC 110071.</title>
        <authorList>
            <person name="Sun Q."/>
            <person name="Mori K."/>
        </authorList>
    </citation>
    <scope>NUCLEOTIDE SEQUENCE</scope>
    <source>
        <strain evidence="7">NBRC 110071</strain>
    </source>
</reference>
<dbReference type="PIRSF" id="PIRSF019574">
    <property type="entry name" value="Periplasmic_polyamine_BP"/>
    <property type="match status" value="1"/>
</dbReference>
<dbReference type="SUPFAM" id="SSF53850">
    <property type="entry name" value="Periplasmic binding protein-like II"/>
    <property type="match status" value="1"/>
</dbReference>
<dbReference type="GO" id="GO:0019808">
    <property type="term" value="F:polyamine binding"/>
    <property type="evidence" value="ECO:0007669"/>
    <property type="project" value="InterPro"/>
</dbReference>
<dbReference type="CDD" id="cd13659">
    <property type="entry name" value="PBP2_PotF"/>
    <property type="match status" value="1"/>
</dbReference>
<dbReference type="InterPro" id="IPR006059">
    <property type="entry name" value="SBP"/>
</dbReference>
<sequence>MKVLSNTLKGAALATAVAGTLSATSAFAAETAVKIYNWSDYIAEDTIPKFQDKTSIKVSYDVFDSNEVLEAKVLSGQSGYDVVVPTSDYLARHIKAGAYQKLDKSKIPNWKNLDPELMKNLENYDPGNEYGVPYQWGTTGIGYNVAKVTEVLGEDAPTDSWDLLFDPKYTSKLKSCGIAILDSASEVLPLALQYLGLDPNSKKAGDYKKAQELMLKIRDDVTYFHSSRYISDLANGDICVAIGWSGDVFQAAARAEEAENGVEVGYSIPKEGTAMWADMMAIPKDANNVEQAHQWINYVLEPKTGADITNYVWYGSPNLASKEFIDPEILQHPGIYPPAGTKLFTFEVLPQKIERVMNRTWTTIKTGS</sequence>
<dbReference type="PANTHER" id="PTHR30222">
    <property type="entry name" value="SPERMIDINE/PUTRESCINE-BINDING PERIPLASMIC PROTEIN"/>
    <property type="match status" value="1"/>
</dbReference>
<dbReference type="Proteomes" id="UP001161389">
    <property type="component" value="Unassembled WGS sequence"/>
</dbReference>
<keyword evidence="4 5" id="KW-0574">Periplasm</keyword>
<reference evidence="7" key="1">
    <citation type="journal article" date="2014" name="Int. J. Syst. Evol. Microbiol.">
        <title>Complete genome sequence of Corynebacterium casei LMG S-19264T (=DSM 44701T), isolated from a smear-ripened cheese.</title>
        <authorList>
            <consortium name="US DOE Joint Genome Institute (JGI-PGF)"/>
            <person name="Walter F."/>
            <person name="Albersmeier A."/>
            <person name="Kalinowski J."/>
            <person name="Ruckert C."/>
        </authorList>
    </citation>
    <scope>NUCLEOTIDE SEQUENCE</scope>
    <source>
        <strain evidence="7">NBRC 110071</strain>
    </source>
</reference>
<evidence type="ECO:0000256" key="5">
    <source>
        <dbReference type="PIRNR" id="PIRNR019574"/>
    </source>
</evidence>
<evidence type="ECO:0000313" key="8">
    <source>
        <dbReference type="Proteomes" id="UP001161389"/>
    </source>
</evidence>
<accession>A0AA37S6Z8</accession>
<dbReference type="PRINTS" id="PR00909">
    <property type="entry name" value="SPERMDNBNDNG"/>
</dbReference>
<evidence type="ECO:0000256" key="1">
    <source>
        <dbReference type="ARBA" id="ARBA00004418"/>
    </source>
</evidence>
<dbReference type="RefSeq" id="WP_284377324.1">
    <property type="nucleotide sequence ID" value="NZ_BSNM01000001.1"/>
</dbReference>
<evidence type="ECO:0000256" key="3">
    <source>
        <dbReference type="ARBA" id="ARBA00022729"/>
    </source>
</evidence>
<feature type="chain" id="PRO_5041431853" description="Putrescine-binding periplasmic protein" evidence="6">
    <location>
        <begin position="29"/>
        <end position="368"/>
    </location>
</feature>
<dbReference type="PANTHER" id="PTHR30222:SF12">
    <property type="entry name" value="NORSPERMIDINE SENSOR"/>
    <property type="match status" value="1"/>
</dbReference>
<keyword evidence="3 6" id="KW-0732">Signal</keyword>
<proteinExistence type="inferred from homology"/>
<comment type="function">
    <text evidence="5">Required for the activity of the bacterial periplasmic transport system of putrescine.</text>
</comment>
<comment type="caution">
    <text evidence="7">The sequence shown here is derived from an EMBL/GenBank/DDBJ whole genome shotgun (WGS) entry which is preliminary data.</text>
</comment>
<dbReference type="AlphaFoldDB" id="A0AA37S6Z8"/>
<dbReference type="GO" id="GO:0015846">
    <property type="term" value="P:polyamine transport"/>
    <property type="evidence" value="ECO:0007669"/>
    <property type="project" value="InterPro"/>
</dbReference>
<feature type="signal peptide" evidence="6">
    <location>
        <begin position="1"/>
        <end position="28"/>
    </location>
</feature>